<reference evidence="2 3" key="1">
    <citation type="submission" date="2019-03" db="EMBL/GenBank/DDBJ databases">
        <title>First draft genome of Liparis tanakae, snailfish: a comprehensive survey of snailfish specific genes.</title>
        <authorList>
            <person name="Kim W."/>
            <person name="Song I."/>
            <person name="Jeong J.-H."/>
            <person name="Kim D."/>
            <person name="Kim S."/>
            <person name="Ryu S."/>
            <person name="Song J.Y."/>
            <person name="Lee S.K."/>
        </authorList>
    </citation>
    <scope>NUCLEOTIDE SEQUENCE [LARGE SCALE GENOMIC DNA]</scope>
    <source>
        <tissue evidence="2">Muscle</tissue>
    </source>
</reference>
<feature type="region of interest" description="Disordered" evidence="1">
    <location>
        <begin position="15"/>
        <end position="68"/>
    </location>
</feature>
<name>A0A4Z2FTS6_9TELE</name>
<organism evidence="2 3">
    <name type="scientific">Liparis tanakae</name>
    <name type="common">Tanaka's snailfish</name>
    <dbReference type="NCBI Taxonomy" id="230148"/>
    <lineage>
        <taxon>Eukaryota</taxon>
        <taxon>Metazoa</taxon>
        <taxon>Chordata</taxon>
        <taxon>Craniata</taxon>
        <taxon>Vertebrata</taxon>
        <taxon>Euteleostomi</taxon>
        <taxon>Actinopterygii</taxon>
        <taxon>Neopterygii</taxon>
        <taxon>Teleostei</taxon>
        <taxon>Neoteleostei</taxon>
        <taxon>Acanthomorphata</taxon>
        <taxon>Eupercaria</taxon>
        <taxon>Perciformes</taxon>
        <taxon>Cottioidei</taxon>
        <taxon>Cottales</taxon>
        <taxon>Liparidae</taxon>
        <taxon>Liparis</taxon>
    </lineage>
</organism>
<accession>A0A4Z2FTS6</accession>
<protein>
    <submittedName>
        <fullName evidence="2">Uncharacterized protein</fullName>
    </submittedName>
</protein>
<gene>
    <name evidence="2" type="ORF">EYF80_045563</name>
</gene>
<evidence type="ECO:0000313" key="2">
    <source>
        <dbReference type="EMBL" id="TNN44235.1"/>
    </source>
</evidence>
<comment type="caution">
    <text evidence="2">The sequence shown here is derived from an EMBL/GenBank/DDBJ whole genome shotgun (WGS) entry which is preliminary data.</text>
</comment>
<dbReference type="Proteomes" id="UP000314294">
    <property type="component" value="Unassembled WGS sequence"/>
</dbReference>
<sequence>MVPGVVNMLLSSMSTGRREDGATVSNRVFSTPSASGESSTRMNISSTCAAKEKMSGGEKKHSPERRATSWRLRARPYLVVLHQAEQHGHHHLLLGVQLLACVRLVGAPQHKQIVDYRLQGRDGCGGRRNI</sequence>
<feature type="compositionally biased region" description="Basic and acidic residues" evidence="1">
    <location>
        <begin position="50"/>
        <end position="67"/>
    </location>
</feature>
<dbReference type="AlphaFoldDB" id="A0A4Z2FTS6"/>
<evidence type="ECO:0000313" key="3">
    <source>
        <dbReference type="Proteomes" id="UP000314294"/>
    </source>
</evidence>
<feature type="compositionally biased region" description="Polar residues" evidence="1">
    <location>
        <begin position="23"/>
        <end position="48"/>
    </location>
</feature>
<keyword evidence="3" id="KW-1185">Reference proteome</keyword>
<dbReference type="EMBL" id="SRLO01000916">
    <property type="protein sequence ID" value="TNN44235.1"/>
    <property type="molecule type" value="Genomic_DNA"/>
</dbReference>
<proteinExistence type="predicted"/>
<evidence type="ECO:0000256" key="1">
    <source>
        <dbReference type="SAM" id="MobiDB-lite"/>
    </source>
</evidence>